<dbReference type="EMBL" id="MN739680">
    <property type="protein sequence ID" value="QHT20668.1"/>
    <property type="molecule type" value="Genomic_DNA"/>
</dbReference>
<dbReference type="SUPFAM" id="SSF57850">
    <property type="entry name" value="RING/U-box"/>
    <property type="match status" value="1"/>
</dbReference>
<feature type="domain" description="RING-type" evidence="2">
    <location>
        <begin position="72"/>
        <end position="126"/>
    </location>
</feature>
<dbReference type="SMART" id="SM00184">
    <property type="entry name" value="RING"/>
    <property type="match status" value="1"/>
</dbReference>
<evidence type="ECO:0000256" key="1">
    <source>
        <dbReference type="SAM" id="Coils"/>
    </source>
</evidence>
<dbReference type="PROSITE" id="PS50089">
    <property type="entry name" value="ZF_RING_2"/>
    <property type="match status" value="1"/>
</dbReference>
<dbReference type="InterPro" id="IPR001841">
    <property type="entry name" value="Znf_RING"/>
</dbReference>
<evidence type="ECO:0000259" key="2">
    <source>
        <dbReference type="PROSITE" id="PS50089"/>
    </source>
</evidence>
<evidence type="ECO:0000313" key="3">
    <source>
        <dbReference type="EMBL" id="QHT20668.1"/>
    </source>
</evidence>
<protein>
    <recommendedName>
        <fullName evidence="2">RING-type domain-containing protein</fullName>
    </recommendedName>
</protein>
<dbReference type="InterPro" id="IPR013083">
    <property type="entry name" value="Znf_RING/FYVE/PHD"/>
</dbReference>
<accession>A0A6C0DW14</accession>
<keyword evidence="1" id="KW-0175">Coiled coil</keyword>
<name>A0A6C0DW14_9ZZZZ</name>
<dbReference type="Gene3D" id="3.30.40.10">
    <property type="entry name" value="Zinc/RING finger domain, C3HC4 (zinc finger)"/>
    <property type="match status" value="1"/>
</dbReference>
<sequence length="199" mass="23785">MTDTQEMTDTQRMSKLNSYYFNSELSDNENENSVVRKLINKYQVEENSETDSMDYNVKRNKDRQSEIRMITCKLCLDENTDKGNYIILSCNHIYHIKCLAEEHFNDVLKYPLIDNDYFESRKCNICLKNLQAEEMMYLHSKFLSNTKDLLDKHQISITELEDQMTKIKNDLRVCYDYKHKLEQEREKSKQIVSILSTMI</sequence>
<proteinExistence type="predicted"/>
<organism evidence="3">
    <name type="scientific">viral metagenome</name>
    <dbReference type="NCBI Taxonomy" id="1070528"/>
    <lineage>
        <taxon>unclassified sequences</taxon>
        <taxon>metagenomes</taxon>
        <taxon>organismal metagenomes</taxon>
    </lineage>
</organism>
<dbReference type="AlphaFoldDB" id="A0A6C0DW14"/>
<feature type="coiled-coil region" evidence="1">
    <location>
        <begin position="143"/>
        <end position="170"/>
    </location>
</feature>
<reference evidence="3" key="1">
    <citation type="journal article" date="2020" name="Nature">
        <title>Giant virus diversity and host interactions through global metagenomics.</title>
        <authorList>
            <person name="Schulz F."/>
            <person name="Roux S."/>
            <person name="Paez-Espino D."/>
            <person name="Jungbluth S."/>
            <person name="Walsh D.A."/>
            <person name="Denef V.J."/>
            <person name="McMahon K.D."/>
            <person name="Konstantinidis K.T."/>
            <person name="Eloe-Fadrosh E.A."/>
            <person name="Kyrpides N.C."/>
            <person name="Woyke T."/>
        </authorList>
    </citation>
    <scope>NUCLEOTIDE SEQUENCE</scope>
    <source>
        <strain evidence="3">GVMAG-M-3300023174-68</strain>
    </source>
</reference>